<keyword evidence="2 6" id="KW-0812">Transmembrane</keyword>
<keyword evidence="4 6" id="KW-0472">Membrane</keyword>
<dbReference type="OrthoDB" id="6770063at2759"/>
<dbReference type="Proteomes" id="UP000481288">
    <property type="component" value="Unassembled WGS sequence"/>
</dbReference>
<feature type="transmembrane region" description="Helical" evidence="6">
    <location>
        <begin position="135"/>
        <end position="155"/>
    </location>
</feature>
<dbReference type="AlphaFoldDB" id="A0A7D8USS3"/>
<evidence type="ECO:0000259" key="7">
    <source>
        <dbReference type="PROSITE" id="PS50850"/>
    </source>
</evidence>
<feature type="transmembrane region" description="Helical" evidence="6">
    <location>
        <begin position="472"/>
        <end position="494"/>
    </location>
</feature>
<feature type="transmembrane region" description="Helical" evidence="6">
    <location>
        <begin position="413"/>
        <end position="434"/>
    </location>
</feature>
<feature type="transmembrane region" description="Helical" evidence="6">
    <location>
        <begin position="370"/>
        <end position="392"/>
    </location>
</feature>
<dbReference type="CDD" id="cd17323">
    <property type="entry name" value="MFS_Tpo1_MDR_like"/>
    <property type="match status" value="1"/>
</dbReference>
<name>A0A7D8USS3_9HELO</name>
<comment type="caution">
    <text evidence="8">The sequence shown here is derived from an EMBL/GenBank/DDBJ whole genome shotgun (WGS) entry which is preliminary data.</text>
</comment>
<feature type="compositionally biased region" description="Polar residues" evidence="5">
    <location>
        <begin position="1"/>
        <end position="13"/>
    </location>
</feature>
<feature type="compositionally biased region" description="Polar residues" evidence="5">
    <location>
        <begin position="54"/>
        <end position="72"/>
    </location>
</feature>
<evidence type="ECO:0000256" key="3">
    <source>
        <dbReference type="ARBA" id="ARBA00022989"/>
    </source>
</evidence>
<keyword evidence="3 6" id="KW-1133">Transmembrane helix</keyword>
<dbReference type="SUPFAM" id="SSF103473">
    <property type="entry name" value="MFS general substrate transporter"/>
    <property type="match status" value="1"/>
</dbReference>
<dbReference type="GO" id="GO:0016020">
    <property type="term" value="C:membrane"/>
    <property type="evidence" value="ECO:0007669"/>
    <property type="project" value="UniProtKB-SubCell"/>
</dbReference>
<feature type="transmembrane region" description="Helical" evidence="6">
    <location>
        <begin position="167"/>
        <end position="186"/>
    </location>
</feature>
<keyword evidence="9" id="KW-1185">Reference proteome</keyword>
<dbReference type="GO" id="GO:0022857">
    <property type="term" value="F:transmembrane transporter activity"/>
    <property type="evidence" value="ECO:0007669"/>
    <property type="project" value="InterPro"/>
</dbReference>
<organism evidence="8 9">
    <name type="scientific">Lachnellula cervina</name>
    <dbReference type="NCBI Taxonomy" id="1316786"/>
    <lineage>
        <taxon>Eukaryota</taxon>
        <taxon>Fungi</taxon>
        <taxon>Dikarya</taxon>
        <taxon>Ascomycota</taxon>
        <taxon>Pezizomycotina</taxon>
        <taxon>Leotiomycetes</taxon>
        <taxon>Helotiales</taxon>
        <taxon>Lachnaceae</taxon>
        <taxon>Lachnellula</taxon>
    </lineage>
</organism>
<evidence type="ECO:0000256" key="6">
    <source>
        <dbReference type="SAM" id="Phobius"/>
    </source>
</evidence>
<evidence type="ECO:0000256" key="5">
    <source>
        <dbReference type="SAM" id="MobiDB-lite"/>
    </source>
</evidence>
<proteinExistence type="predicted"/>
<feature type="transmembrane region" description="Helical" evidence="6">
    <location>
        <begin position="440"/>
        <end position="460"/>
    </location>
</feature>
<feature type="region of interest" description="Disordered" evidence="5">
    <location>
        <begin position="1"/>
        <end position="93"/>
    </location>
</feature>
<sequence length="542" mass="59321">MTEQDPQSTSLSGDSPDPKPNRADSSFNSEDVKREVEVEGGIANERDVGLEEASTGQQPLEKPTTATSNASQRDPKLVTWDGPDDPENPQNWSSKKKWVTMSIVSMFTLISPISSTMVAPALPSIAAEFHITSEFVSQLTLSIFILAYAIGPLFLGPLSENYGRAIVLQLANLFYLVFNIACGVSQSTGQLIAFRFLSGLGGSVPLVVGGGVLGDSFRAEERGSASAIFSLAPLLGPSLGPIMGGFISENTTWRWVFYATSIATGVMQVAGVLFLRETYAPRILKTRAKKLRKATGDPSYQTEEERQNKTLFQALQVSLVRPFRLLTTQPIVQVLSLYMAYIYGLMYLLLSTFPMLWTDPHYYNESTGIAGLNYISLGLGAVLGAYICVFLNDRSYRSLKARNNDIGKPEFRLPLLAITTICLPAGLFIYGWTAQTHQHWIAPNIGACIFGIGNMMTFQCMQTYIVDTYTKYAASAMAAVSVLRCLTAFGFPLFAPYMYNSLHYGWGNSLLAFISLGLGIPAPIFLWKFGEKLRKASPYAAG</sequence>
<dbReference type="Pfam" id="PF07690">
    <property type="entry name" value="MFS_1"/>
    <property type="match status" value="1"/>
</dbReference>
<dbReference type="PANTHER" id="PTHR23502">
    <property type="entry name" value="MAJOR FACILITATOR SUPERFAMILY"/>
    <property type="match status" value="1"/>
</dbReference>
<dbReference type="Gene3D" id="1.20.1250.20">
    <property type="entry name" value="MFS general substrate transporter like domains"/>
    <property type="match status" value="1"/>
</dbReference>
<evidence type="ECO:0000256" key="1">
    <source>
        <dbReference type="ARBA" id="ARBA00004141"/>
    </source>
</evidence>
<feature type="transmembrane region" description="Helical" evidence="6">
    <location>
        <begin position="255"/>
        <end position="275"/>
    </location>
</feature>
<dbReference type="InterPro" id="IPR011701">
    <property type="entry name" value="MFS"/>
</dbReference>
<accession>A0A7D8USS3</accession>
<evidence type="ECO:0000313" key="9">
    <source>
        <dbReference type="Proteomes" id="UP000481288"/>
    </source>
</evidence>
<feature type="transmembrane region" description="Helical" evidence="6">
    <location>
        <begin position="192"/>
        <end position="213"/>
    </location>
</feature>
<dbReference type="PANTHER" id="PTHR23502:SF60">
    <property type="entry name" value="MAJOR FACILITATOR SUPERFAMILY (MFS) PROFILE DOMAIN-CONTAINING PROTEIN-RELATED"/>
    <property type="match status" value="1"/>
</dbReference>
<evidence type="ECO:0000313" key="8">
    <source>
        <dbReference type="EMBL" id="TVY57292.1"/>
    </source>
</evidence>
<feature type="transmembrane region" description="Helical" evidence="6">
    <location>
        <begin position="98"/>
        <end position="123"/>
    </location>
</feature>
<protein>
    <submittedName>
        <fullName evidence="8">Efflux pump vrtL</fullName>
    </submittedName>
</protein>
<feature type="transmembrane region" description="Helical" evidence="6">
    <location>
        <begin position="225"/>
        <end position="243"/>
    </location>
</feature>
<evidence type="ECO:0000256" key="2">
    <source>
        <dbReference type="ARBA" id="ARBA00022692"/>
    </source>
</evidence>
<dbReference type="InterPro" id="IPR020846">
    <property type="entry name" value="MFS_dom"/>
</dbReference>
<feature type="transmembrane region" description="Helical" evidence="6">
    <location>
        <begin position="506"/>
        <end position="527"/>
    </location>
</feature>
<dbReference type="EMBL" id="QGMG01000102">
    <property type="protein sequence ID" value="TVY57292.1"/>
    <property type="molecule type" value="Genomic_DNA"/>
</dbReference>
<dbReference type="PROSITE" id="PS50850">
    <property type="entry name" value="MFS"/>
    <property type="match status" value="1"/>
</dbReference>
<feature type="domain" description="Major facilitator superfamily (MFS) profile" evidence="7">
    <location>
        <begin position="100"/>
        <end position="534"/>
    </location>
</feature>
<dbReference type="FunFam" id="1.20.1250.20:FF:000011">
    <property type="entry name" value="MFS multidrug transporter, putative"/>
    <property type="match status" value="1"/>
</dbReference>
<dbReference type="InterPro" id="IPR036259">
    <property type="entry name" value="MFS_trans_sf"/>
</dbReference>
<reference evidence="8 9" key="1">
    <citation type="submission" date="2018-05" db="EMBL/GenBank/DDBJ databases">
        <title>Whole genome sequencing for identification of molecular markers to develop diagnostic detection tools for the regulated plant pathogen Lachnellula willkommii.</title>
        <authorList>
            <person name="Giroux E."/>
            <person name="Bilodeau G."/>
        </authorList>
    </citation>
    <scope>NUCLEOTIDE SEQUENCE [LARGE SCALE GENOMIC DNA]</scope>
    <source>
        <strain evidence="8 9">CBS 625.97</strain>
    </source>
</reference>
<evidence type="ECO:0000256" key="4">
    <source>
        <dbReference type="ARBA" id="ARBA00023136"/>
    </source>
</evidence>
<feature type="transmembrane region" description="Helical" evidence="6">
    <location>
        <begin position="331"/>
        <end position="350"/>
    </location>
</feature>
<comment type="subcellular location">
    <subcellularLocation>
        <location evidence="1">Membrane</location>
        <topology evidence="1">Multi-pass membrane protein</topology>
    </subcellularLocation>
</comment>
<gene>
    <name evidence="8" type="primary">vrtL_0</name>
    <name evidence="8" type="ORF">LCER1_G004204</name>
</gene>